<evidence type="ECO:0000313" key="2">
    <source>
        <dbReference type="EMBL" id="CUA83679.1"/>
    </source>
</evidence>
<dbReference type="Pfam" id="PF11911">
    <property type="entry name" value="DUF3429"/>
    <property type="match status" value="1"/>
</dbReference>
<gene>
    <name evidence="2" type="ORF">Ga0061064_0731</name>
</gene>
<dbReference type="AlphaFoldDB" id="A0A0K6GYI4"/>
<evidence type="ECO:0000256" key="1">
    <source>
        <dbReference type="SAM" id="Phobius"/>
    </source>
</evidence>
<name>A0A0K6GYI4_9GAMM</name>
<evidence type="ECO:0000313" key="3">
    <source>
        <dbReference type="Proteomes" id="UP000182598"/>
    </source>
</evidence>
<proteinExistence type="predicted"/>
<keyword evidence="1" id="KW-0472">Membrane</keyword>
<keyword evidence="1" id="KW-1133">Transmembrane helix</keyword>
<dbReference type="Proteomes" id="UP000182598">
    <property type="component" value="Unassembled WGS sequence"/>
</dbReference>
<reference evidence="3" key="1">
    <citation type="submission" date="2015-08" db="EMBL/GenBank/DDBJ databases">
        <authorList>
            <person name="Varghese N."/>
        </authorList>
    </citation>
    <scope>NUCLEOTIDE SEQUENCE [LARGE SCALE GENOMIC DNA]</scope>
    <source>
        <strain evidence="3">DSM 27808</strain>
    </source>
</reference>
<sequence>MNLSTQYTAQRLGFLGLLPFIGLTVAALLDLWAPLAIELFILYSAIIFSFLGGIHWGLVMLSADTNHSRALHWSMLPSIAAIATLVFHNLPLTCDTTLATLSILALLHLFWLNYERRKLSAHPWYLELRGRLTFTVTALHIILLIISL</sequence>
<feature type="transmembrane region" description="Helical" evidence="1">
    <location>
        <begin position="126"/>
        <end position="146"/>
    </location>
</feature>
<protein>
    <recommendedName>
        <fullName evidence="4">DUF3429 domain-containing protein</fullName>
    </recommendedName>
</protein>
<evidence type="ECO:0008006" key="4">
    <source>
        <dbReference type="Google" id="ProtNLM"/>
    </source>
</evidence>
<dbReference type="OrthoDB" id="8591832at2"/>
<dbReference type="RefSeq" id="WP_055438385.1">
    <property type="nucleotide sequence ID" value="NZ_CYHB01000001.1"/>
</dbReference>
<dbReference type="PANTHER" id="PTHR15887:SF1">
    <property type="entry name" value="TRANSMEMBRANE PROTEIN 69"/>
    <property type="match status" value="1"/>
</dbReference>
<dbReference type="InterPro" id="IPR021836">
    <property type="entry name" value="DUF3429"/>
</dbReference>
<accession>A0A0K6GYI4</accession>
<feature type="transmembrane region" description="Helical" evidence="1">
    <location>
        <begin position="70"/>
        <end position="90"/>
    </location>
</feature>
<feature type="transmembrane region" description="Helical" evidence="1">
    <location>
        <begin position="39"/>
        <end position="58"/>
    </location>
</feature>
<dbReference type="PANTHER" id="PTHR15887">
    <property type="entry name" value="TRANSMEMBRANE PROTEIN 69"/>
    <property type="match status" value="1"/>
</dbReference>
<organism evidence="2 3">
    <name type="scientific">Pseudidiomarina woesei</name>
    <dbReference type="NCBI Taxonomy" id="1381080"/>
    <lineage>
        <taxon>Bacteria</taxon>
        <taxon>Pseudomonadati</taxon>
        <taxon>Pseudomonadota</taxon>
        <taxon>Gammaproteobacteria</taxon>
        <taxon>Alteromonadales</taxon>
        <taxon>Idiomarinaceae</taxon>
        <taxon>Pseudidiomarina</taxon>
    </lineage>
</organism>
<feature type="transmembrane region" description="Helical" evidence="1">
    <location>
        <begin position="96"/>
        <end position="114"/>
    </location>
</feature>
<keyword evidence="3" id="KW-1185">Reference proteome</keyword>
<dbReference type="EMBL" id="CYHB01000001">
    <property type="protein sequence ID" value="CUA83679.1"/>
    <property type="molecule type" value="Genomic_DNA"/>
</dbReference>
<keyword evidence="1" id="KW-0812">Transmembrane</keyword>
<feature type="transmembrane region" description="Helical" evidence="1">
    <location>
        <begin position="12"/>
        <end position="33"/>
    </location>
</feature>